<dbReference type="PANTHER" id="PTHR48048:SF94">
    <property type="entry name" value="GLYCOSYLTRANSFERASE"/>
    <property type="match status" value="1"/>
</dbReference>
<dbReference type="EC" id="2.4.1.-" evidence="4"/>
<sequence>MAEIEKKKNSELIFIPSMGFGHLASALELANLLINHDTDHNTQLSVTVLCMKFSFSPYSDSYIKSVLSSQPKIKLIDLPQVEPPPQDLLNKSPTHYVCTFIESLKPHVKSTIQNILSSNPNRVLGLVLDFFCVSMIDVADQLGLPSYMYMTSNLGFLSFMLSLKNRQIEDVFTDSDPDLLALGISNPVPSSVLPDPAFNRDGGYSAYYRLAQGFTDTKGIIVNTFLELERYAFDALLDGNRGAPPMYCVGPLIEFEGHHQPNLDQSQYEKLLRFLDEQEASSVVFLCFGSKGRFGPSQTREIAIALQRSGVRFLWAMRLSLNKGNDNENALPEGFLEWMEGRGMICEWAPQVEILAHKAIGGFVSHCGWNSILESLWFGVPILTWPIYAEQQLNAFRMVKEFGLALELKLDYRTGSDVVMADEIEKGLKNLMNKDSIVHKKVQEMKEKARKTVINGGSSLNAVRQLISDMVGNN</sequence>
<dbReference type="CDD" id="cd03784">
    <property type="entry name" value="GT1_Gtf-like"/>
    <property type="match status" value="1"/>
</dbReference>
<evidence type="ECO:0000313" key="5">
    <source>
        <dbReference type="EMBL" id="MED6127545.1"/>
    </source>
</evidence>
<reference evidence="5 6" key="1">
    <citation type="journal article" date="2023" name="Plants (Basel)">
        <title>Bridging the Gap: Combining Genomics and Transcriptomics Approaches to Understand Stylosanthes scabra, an Orphan Legume from the Brazilian Caatinga.</title>
        <authorList>
            <person name="Ferreira-Neto J.R.C."/>
            <person name="da Silva M.D."/>
            <person name="Binneck E."/>
            <person name="de Melo N.F."/>
            <person name="da Silva R.H."/>
            <person name="de Melo A.L.T.M."/>
            <person name="Pandolfi V."/>
            <person name="Bustamante F.O."/>
            <person name="Brasileiro-Vidal A.C."/>
            <person name="Benko-Iseppon A.M."/>
        </authorList>
    </citation>
    <scope>NUCLEOTIDE SEQUENCE [LARGE SCALE GENOMIC DNA]</scope>
    <source>
        <tissue evidence="5">Leaves</tissue>
    </source>
</reference>
<dbReference type="PANTHER" id="PTHR48048">
    <property type="entry name" value="GLYCOSYLTRANSFERASE"/>
    <property type="match status" value="1"/>
</dbReference>
<name>A0ABU6RUA4_9FABA</name>
<dbReference type="Pfam" id="PF00201">
    <property type="entry name" value="UDPGT"/>
    <property type="match status" value="1"/>
</dbReference>
<comment type="caution">
    <text evidence="5">The sequence shown here is derived from an EMBL/GenBank/DDBJ whole genome shotgun (WGS) entry which is preliminary data.</text>
</comment>
<comment type="similarity">
    <text evidence="1 3">Belongs to the UDP-glycosyltransferase family.</text>
</comment>
<evidence type="ECO:0000256" key="2">
    <source>
        <dbReference type="ARBA" id="ARBA00022679"/>
    </source>
</evidence>
<dbReference type="InterPro" id="IPR050481">
    <property type="entry name" value="UDP-glycosyltransf_plant"/>
</dbReference>
<dbReference type="EMBL" id="JASCZI010031853">
    <property type="protein sequence ID" value="MED6127545.1"/>
    <property type="molecule type" value="Genomic_DNA"/>
</dbReference>
<evidence type="ECO:0000256" key="1">
    <source>
        <dbReference type="ARBA" id="ARBA00009995"/>
    </source>
</evidence>
<dbReference type="SUPFAM" id="SSF53756">
    <property type="entry name" value="UDP-Glycosyltransferase/glycogen phosphorylase"/>
    <property type="match status" value="1"/>
</dbReference>
<proteinExistence type="inferred from homology"/>
<accession>A0ABU6RUA4</accession>
<dbReference type="Gene3D" id="3.40.50.2000">
    <property type="entry name" value="Glycogen Phosphorylase B"/>
    <property type="match status" value="2"/>
</dbReference>
<organism evidence="5 6">
    <name type="scientific">Stylosanthes scabra</name>
    <dbReference type="NCBI Taxonomy" id="79078"/>
    <lineage>
        <taxon>Eukaryota</taxon>
        <taxon>Viridiplantae</taxon>
        <taxon>Streptophyta</taxon>
        <taxon>Embryophyta</taxon>
        <taxon>Tracheophyta</taxon>
        <taxon>Spermatophyta</taxon>
        <taxon>Magnoliopsida</taxon>
        <taxon>eudicotyledons</taxon>
        <taxon>Gunneridae</taxon>
        <taxon>Pentapetalae</taxon>
        <taxon>rosids</taxon>
        <taxon>fabids</taxon>
        <taxon>Fabales</taxon>
        <taxon>Fabaceae</taxon>
        <taxon>Papilionoideae</taxon>
        <taxon>50 kb inversion clade</taxon>
        <taxon>dalbergioids sensu lato</taxon>
        <taxon>Dalbergieae</taxon>
        <taxon>Pterocarpus clade</taxon>
        <taxon>Stylosanthes</taxon>
    </lineage>
</organism>
<keyword evidence="3" id="KW-0328">Glycosyltransferase</keyword>
<keyword evidence="6" id="KW-1185">Reference proteome</keyword>
<evidence type="ECO:0000256" key="4">
    <source>
        <dbReference type="RuleBase" id="RU362057"/>
    </source>
</evidence>
<dbReference type="PROSITE" id="PS00375">
    <property type="entry name" value="UDPGT"/>
    <property type="match status" value="1"/>
</dbReference>
<dbReference type="Proteomes" id="UP001341840">
    <property type="component" value="Unassembled WGS sequence"/>
</dbReference>
<dbReference type="InterPro" id="IPR035595">
    <property type="entry name" value="UDP_glycos_trans_CS"/>
</dbReference>
<evidence type="ECO:0000313" key="6">
    <source>
        <dbReference type="Proteomes" id="UP001341840"/>
    </source>
</evidence>
<keyword evidence="2 3" id="KW-0808">Transferase</keyword>
<evidence type="ECO:0000256" key="3">
    <source>
        <dbReference type="RuleBase" id="RU003718"/>
    </source>
</evidence>
<protein>
    <recommendedName>
        <fullName evidence="4">Glycosyltransferase</fullName>
        <ecNumber evidence="4">2.4.1.-</ecNumber>
    </recommendedName>
</protein>
<dbReference type="InterPro" id="IPR002213">
    <property type="entry name" value="UDP_glucos_trans"/>
</dbReference>
<gene>
    <name evidence="5" type="ORF">PIB30_089037</name>
</gene>